<protein>
    <submittedName>
        <fullName evidence="2">Uncharacterized protein</fullName>
    </submittedName>
</protein>
<keyword evidence="1" id="KW-0812">Transmembrane</keyword>
<evidence type="ECO:0000313" key="2">
    <source>
        <dbReference type="EMBL" id="MFD2115636.1"/>
    </source>
</evidence>
<evidence type="ECO:0000313" key="3">
    <source>
        <dbReference type="Proteomes" id="UP001597362"/>
    </source>
</evidence>
<dbReference type="RefSeq" id="WP_377770995.1">
    <property type="nucleotide sequence ID" value="NZ_JBHUHO010000021.1"/>
</dbReference>
<feature type="transmembrane region" description="Helical" evidence="1">
    <location>
        <begin position="38"/>
        <end position="59"/>
    </location>
</feature>
<reference evidence="3" key="1">
    <citation type="journal article" date="2019" name="Int. J. Syst. Evol. Microbiol.">
        <title>The Global Catalogue of Microorganisms (GCM) 10K type strain sequencing project: providing services to taxonomists for standard genome sequencing and annotation.</title>
        <authorList>
            <consortium name="The Broad Institute Genomics Platform"/>
            <consortium name="The Broad Institute Genome Sequencing Center for Infectious Disease"/>
            <person name="Wu L."/>
            <person name="Ma J."/>
        </authorList>
    </citation>
    <scope>NUCLEOTIDE SEQUENCE [LARGE SCALE GENOMIC DNA]</scope>
    <source>
        <strain evidence="3">GH52</strain>
    </source>
</reference>
<keyword evidence="3" id="KW-1185">Reference proteome</keyword>
<feature type="transmembrane region" description="Helical" evidence="1">
    <location>
        <begin position="105"/>
        <end position="128"/>
    </location>
</feature>
<feature type="transmembrane region" description="Helical" evidence="1">
    <location>
        <begin position="71"/>
        <end position="93"/>
    </location>
</feature>
<name>A0ABW4YIW7_9BACL</name>
<feature type="transmembrane region" description="Helical" evidence="1">
    <location>
        <begin position="12"/>
        <end position="29"/>
    </location>
</feature>
<accession>A0ABW4YIW7</accession>
<evidence type="ECO:0000256" key="1">
    <source>
        <dbReference type="SAM" id="Phobius"/>
    </source>
</evidence>
<keyword evidence="1" id="KW-0472">Membrane</keyword>
<dbReference type="EMBL" id="JBHUHO010000021">
    <property type="protein sequence ID" value="MFD2115636.1"/>
    <property type="molecule type" value="Genomic_DNA"/>
</dbReference>
<gene>
    <name evidence="2" type="ORF">ACFSJH_07825</name>
</gene>
<keyword evidence="1" id="KW-1133">Transmembrane helix</keyword>
<comment type="caution">
    <text evidence="2">The sequence shown here is derived from an EMBL/GenBank/DDBJ whole genome shotgun (WGS) entry which is preliminary data.</text>
</comment>
<sequence length="129" mass="14852">MNTFYNSLSDPIYYTITLILPLICIIYIYKIRKRFLKLTLLGFLFGTISAIIAGLVRVISRLELFSYYSDWFGALPLPFLLLTFIFFIIGGFQSTKQNQEKRSRVILGTLLLVTSILLGGAIVLYKFYE</sequence>
<dbReference type="Proteomes" id="UP001597362">
    <property type="component" value="Unassembled WGS sequence"/>
</dbReference>
<proteinExistence type="predicted"/>
<organism evidence="2 3">
    <name type="scientific">Paenibacillus yanchengensis</name>
    <dbReference type="NCBI Taxonomy" id="2035833"/>
    <lineage>
        <taxon>Bacteria</taxon>
        <taxon>Bacillati</taxon>
        <taxon>Bacillota</taxon>
        <taxon>Bacilli</taxon>
        <taxon>Bacillales</taxon>
        <taxon>Paenibacillaceae</taxon>
        <taxon>Paenibacillus</taxon>
    </lineage>
</organism>